<gene>
    <name evidence="4" type="ORF">Ddye_024842</name>
</gene>
<keyword evidence="5" id="KW-1185">Reference proteome</keyword>
<dbReference type="Pfam" id="PF13639">
    <property type="entry name" value="zf-RING_2"/>
    <property type="match status" value="1"/>
</dbReference>
<evidence type="ECO:0000256" key="2">
    <source>
        <dbReference type="SAM" id="MobiDB-lite"/>
    </source>
</evidence>
<dbReference type="SUPFAM" id="SSF57850">
    <property type="entry name" value="RING/U-box"/>
    <property type="match status" value="1"/>
</dbReference>
<dbReference type="GO" id="GO:0008270">
    <property type="term" value="F:zinc ion binding"/>
    <property type="evidence" value="ECO:0007669"/>
    <property type="project" value="UniProtKB-KW"/>
</dbReference>
<comment type="caution">
    <text evidence="4">The sequence shown here is derived from an EMBL/GenBank/DDBJ whole genome shotgun (WGS) entry which is preliminary data.</text>
</comment>
<feature type="region of interest" description="Disordered" evidence="2">
    <location>
        <begin position="29"/>
        <end position="89"/>
    </location>
</feature>
<feature type="domain" description="RING-type" evidence="3">
    <location>
        <begin position="94"/>
        <end position="136"/>
    </location>
</feature>
<accession>A0AAD9WTC8</accession>
<dbReference type="SMART" id="SM00184">
    <property type="entry name" value="RING"/>
    <property type="match status" value="1"/>
</dbReference>
<keyword evidence="1" id="KW-0479">Metal-binding</keyword>
<dbReference type="AlphaFoldDB" id="A0AAD9WTC8"/>
<keyword evidence="1" id="KW-0862">Zinc</keyword>
<dbReference type="InterPro" id="IPR001841">
    <property type="entry name" value="Znf_RING"/>
</dbReference>
<dbReference type="InterPro" id="IPR013083">
    <property type="entry name" value="Znf_RING/FYVE/PHD"/>
</dbReference>
<dbReference type="PANTHER" id="PTHR46719:SF7">
    <property type="entry name" value="RING-H2 FINGER PROTEIN ATL71-RELATED"/>
    <property type="match status" value="1"/>
</dbReference>
<name>A0AAD9WTC8_9ROSI</name>
<dbReference type="Proteomes" id="UP001280121">
    <property type="component" value="Unassembled WGS sequence"/>
</dbReference>
<dbReference type="PANTHER" id="PTHR46719">
    <property type="entry name" value="TRANSCRIPTION FACTOR C2H2 FAMILY-RELATED"/>
    <property type="match status" value="1"/>
</dbReference>
<protein>
    <recommendedName>
        <fullName evidence="3">RING-type domain-containing protein</fullName>
    </recommendedName>
</protein>
<dbReference type="PROSITE" id="PS50089">
    <property type="entry name" value="ZF_RING_2"/>
    <property type="match status" value="1"/>
</dbReference>
<evidence type="ECO:0000256" key="1">
    <source>
        <dbReference type="PROSITE-ProRule" id="PRU00175"/>
    </source>
</evidence>
<evidence type="ECO:0000313" key="5">
    <source>
        <dbReference type="Proteomes" id="UP001280121"/>
    </source>
</evidence>
<evidence type="ECO:0000259" key="3">
    <source>
        <dbReference type="PROSITE" id="PS50089"/>
    </source>
</evidence>
<sequence>MESRGGCLSGSVFTYLLYSFAFTFDDDQVGGDIEQGPPRSDSSEDDDEAVPEPLKEVLWSDAAPVSIQDRQDDEGGGGGGGEEERNNISSSQCCCICLEEFKSGDMCKVRSNCNHIYHKSCINVWLIWDKHCPLCRGYIQVEDDE</sequence>
<proteinExistence type="predicted"/>
<dbReference type="Gene3D" id="3.30.40.10">
    <property type="entry name" value="Zinc/RING finger domain, C3HC4 (zinc finger)"/>
    <property type="match status" value="1"/>
</dbReference>
<dbReference type="InterPro" id="IPR045899">
    <property type="entry name" value="ATL71-like"/>
</dbReference>
<keyword evidence="1" id="KW-0863">Zinc-finger</keyword>
<organism evidence="4 5">
    <name type="scientific">Dipteronia dyeriana</name>
    <dbReference type="NCBI Taxonomy" id="168575"/>
    <lineage>
        <taxon>Eukaryota</taxon>
        <taxon>Viridiplantae</taxon>
        <taxon>Streptophyta</taxon>
        <taxon>Embryophyta</taxon>
        <taxon>Tracheophyta</taxon>
        <taxon>Spermatophyta</taxon>
        <taxon>Magnoliopsida</taxon>
        <taxon>eudicotyledons</taxon>
        <taxon>Gunneridae</taxon>
        <taxon>Pentapetalae</taxon>
        <taxon>rosids</taxon>
        <taxon>malvids</taxon>
        <taxon>Sapindales</taxon>
        <taxon>Sapindaceae</taxon>
        <taxon>Hippocastanoideae</taxon>
        <taxon>Acereae</taxon>
        <taxon>Dipteronia</taxon>
    </lineage>
</organism>
<reference evidence="4" key="1">
    <citation type="journal article" date="2023" name="Plant J.">
        <title>Genome sequences and population genomics provide insights into the demographic history, inbreeding, and mutation load of two 'living fossil' tree species of Dipteronia.</title>
        <authorList>
            <person name="Feng Y."/>
            <person name="Comes H.P."/>
            <person name="Chen J."/>
            <person name="Zhu S."/>
            <person name="Lu R."/>
            <person name="Zhang X."/>
            <person name="Li P."/>
            <person name="Qiu J."/>
            <person name="Olsen K.M."/>
            <person name="Qiu Y."/>
        </authorList>
    </citation>
    <scope>NUCLEOTIDE SEQUENCE</scope>
    <source>
        <strain evidence="4">KIB01</strain>
    </source>
</reference>
<dbReference type="EMBL" id="JANJYI010000007">
    <property type="protein sequence ID" value="KAK2643079.1"/>
    <property type="molecule type" value="Genomic_DNA"/>
</dbReference>
<evidence type="ECO:0000313" key="4">
    <source>
        <dbReference type="EMBL" id="KAK2643079.1"/>
    </source>
</evidence>